<feature type="repeat" description="ANK" evidence="3">
    <location>
        <begin position="282"/>
        <end position="314"/>
    </location>
</feature>
<feature type="repeat" description="ANK" evidence="3">
    <location>
        <begin position="183"/>
        <end position="215"/>
    </location>
</feature>
<dbReference type="InterPro" id="IPR036770">
    <property type="entry name" value="Ankyrin_rpt-contain_sf"/>
</dbReference>
<feature type="repeat" description="ANK" evidence="3">
    <location>
        <begin position="112"/>
        <end position="144"/>
    </location>
</feature>
<dbReference type="Gene3D" id="1.25.40.20">
    <property type="entry name" value="Ankyrin repeat-containing domain"/>
    <property type="match status" value="1"/>
</dbReference>
<dbReference type="Pfam" id="PF00023">
    <property type="entry name" value="Ank"/>
    <property type="match status" value="3"/>
</dbReference>
<evidence type="ECO:0000256" key="3">
    <source>
        <dbReference type="PROSITE-ProRule" id="PRU00023"/>
    </source>
</evidence>
<evidence type="ECO:0000256" key="1">
    <source>
        <dbReference type="ARBA" id="ARBA00022737"/>
    </source>
</evidence>
<evidence type="ECO:0000313" key="4">
    <source>
        <dbReference type="EMBL" id="CAG2218603.1"/>
    </source>
</evidence>
<evidence type="ECO:0000313" key="5">
    <source>
        <dbReference type="Proteomes" id="UP000683360"/>
    </source>
</evidence>
<dbReference type="SUPFAM" id="SSF48403">
    <property type="entry name" value="Ankyrin repeat"/>
    <property type="match status" value="1"/>
</dbReference>
<keyword evidence="5" id="KW-1185">Reference proteome</keyword>
<dbReference type="PROSITE" id="PS50088">
    <property type="entry name" value="ANK_REPEAT"/>
    <property type="match status" value="7"/>
</dbReference>
<comment type="caution">
    <text evidence="4">The sequence shown here is derived from an EMBL/GenBank/DDBJ whole genome shotgun (WGS) entry which is preliminary data.</text>
</comment>
<dbReference type="PROSITE" id="PS50297">
    <property type="entry name" value="ANK_REP_REGION"/>
    <property type="match status" value="7"/>
</dbReference>
<dbReference type="AlphaFoldDB" id="A0A8S3SDT5"/>
<feature type="repeat" description="ANK" evidence="3">
    <location>
        <begin position="216"/>
        <end position="248"/>
    </location>
</feature>
<dbReference type="InterPro" id="IPR002110">
    <property type="entry name" value="Ankyrin_rpt"/>
</dbReference>
<keyword evidence="2 3" id="KW-0040">ANK repeat</keyword>
<reference evidence="4" key="1">
    <citation type="submission" date="2021-03" db="EMBL/GenBank/DDBJ databases">
        <authorList>
            <person name="Bekaert M."/>
        </authorList>
    </citation>
    <scope>NUCLEOTIDE SEQUENCE</scope>
</reference>
<keyword evidence="1" id="KW-0677">Repeat</keyword>
<dbReference type="OrthoDB" id="194358at2759"/>
<name>A0A8S3SDT5_MYTED</name>
<dbReference type="PRINTS" id="PR01415">
    <property type="entry name" value="ANKYRIN"/>
</dbReference>
<dbReference type="EMBL" id="CAJPWZ010001601">
    <property type="protein sequence ID" value="CAG2218603.1"/>
    <property type="molecule type" value="Genomic_DNA"/>
</dbReference>
<feature type="repeat" description="ANK" evidence="3">
    <location>
        <begin position="249"/>
        <end position="281"/>
    </location>
</feature>
<evidence type="ECO:0000256" key="2">
    <source>
        <dbReference type="ARBA" id="ARBA00023043"/>
    </source>
</evidence>
<feature type="repeat" description="ANK" evidence="3">
    <location>
        <begin position="315"/>
        <end position="347"/>
    </location>
</feature>
<organism evidence="4 5">
    <name type="scientific">Mytilus edulis</name>
    <name type="common">Blue mussel</name>
    <dbReference type="NCBI Taxonomy" id="6550"/>
    <lineage>
        <taxon>Eukaryota</taxon>
        <taxon>Metazoa</taxon>
        <taxon>Spiralia</taxon>
        <taxon>Lophotrochozoa</taxon>
        <taxon>Mollusca</taxon>
        <taxon>Bivalvia</taxon>
        <taxon>Autobranchia</taxon>
        <taxon>Pteriomorphia</taxon>
        <taxon>Mytilida</taxon>
        <taxon>Mytiloidea</taxon>
        <taxon>Mytilidae</taxon>
        <taxon>Mytilinae</taxon>
        <taxon>Mytilus</taxon>
    </lineage>
</organism>
<gene>
    <name evidence="4" type="ORF">MEDL_32212</name>
</gene>
<feature type="repeat" description="ANK" evidence="3">
    <location>
        <begin position="348"/>
        <end position="376"/>
    </location>
</feature>
<sequence>MNQVRLACVDEEHTVLAIKVKSEHEEAYFTRLTRELEKGQYSEVFRNNQNDFTKFRKKWLVHLNKLRQTIPSKSNSVGLSTVLHIVSSLGYEDYASHFIKINTGIVDQADGNGNTSLHLATINGHLDTVKCLVGYSRNIHILNNDKVSPFFYACERNEILVVKYLVDLKGDLVKVNETYMTKEHKSVLHIACLNGSTQIVQILIDHQSDVDILDKNGLIPLHLTCMNGQVDSASLLLIARANVNALDRLQRTPLYYACTGNYKDIVKLLIEYKADINQSTLTGSTPLHAACEKDGIEIATILIENLSNVNVKEKTIESPLHIACRHGNERMVYLLIDHSALVNSQTKDKVTPLHEACSNGHQNVVNILLKKNVNYK</sequence>
<proteinExistence type="predicted"/>
<dbReference type="PANTHER" id="PTHR24171">
    <property type="entry name" value="ANKYRIN REPEAT DOMAIN-CONTAINING PROTEIN 39-RELATED"/>
    <property type="match status" value="1"/>
</dbReference>
<dbReference type="SMART" id="SM00248">
    <property type="entry name" value="ANK"/>
    <property type="match status" value="9"/>
</dbReference>
<dbReference type="Proteomes" id="UP000683360">
    <property type="component" value="Unassembled WGS sequence"/>
</dbReference>
<protein>
    <submittedName>
        <fullName evidence="4">Uncharacterized protein</fullName>
    </submittedName>
</protein>
<accession>A0A8S3SDT5</accession>
<dbReference type="Pfam" id="PF12796">
    <property type="entry name" value="Ank_2"/>
    <property type="match status" value="2"/>
</dbReference>